<dbReference type="EMBL" id="CM023486">
    <property type="protein sequence ID" value="KAH6928576.1"/>
    <property type="molecule type" value="Genomic_DNA"/>
</dbReference>
<gene>
    <name evidence="1" type="ORF">HPB50_017119</name>
</gene>
<reference evidence="1" key="1">
    <citation type="submission" date="2020-05" db="EMBL/GenBank/DDBJ databases">
        <title>Large-scale comparative analyses of tick genomes elucidate their genetic diversity and vector capacities.</title>
        <authorList>
            <person name="Jia N."/>
            <person name="Wang J."/>
            <person name="Shi W."/>
            <person name="Du L."/>
            <person name="Sun Y."/>
            <person name="Zhan W."/>
            <person name="Jiang J."/>
            <person name="Wang Q."/>
            <person name="Zhang B."/>
            <person name="Ji P."/>
            <person name="Sakyi L.B."/>
            <person name="Cui X."/>
            <person name="Yuan T."/>
            <person name="Jiang B."/>
            <person name="Yang W."/>
            <person name="Lam T.T.-Y."/>
            <person name="Chang Q."/>
            <person name="Ding S."/>
            <person name="Wang X."/>
            <person name="Zhu J."/>
            <person name="Ruan X."/>
            <person name="Zhao L."/>
            <person name="Wei J."/>
            <person name="Que T."/>
            <person name="Du C."/>
            <person name="Cheng J."/>
            <person name="Dai P."/>
            <person name="Han X."/>
            <person name="Huang E."/>
            <person name="Gao Y."/>
            <person name="Liu J."/>
            <person name="Shao H."/>
            <person name="Ye R."/>
            <person name="Li L."/>
            <person name="Wei W."/>
            <person name="Wang X."/>
            <person name="Wang C."/>
            <person name="Yang T."/>
            <person name="Huo Q."/>
            <person name="Li W."/>
            <person name="Guo W."/>
            <person name="Chen H."/>
            <person name="Zhou L."/>
            <person name="Ni X."/>
            <person name="Tian J."/>
            <person name="Zhou Y."/>
            <person name="Sheng Y."/>
            <person name="Liu T."/>
            <person name="Pan Y."/>
            <person name="Xia L."/>
            <person name="Li J."/>
            <person name="Zhao F."/>
            <person name="Cao W."/>
        </authorList>
    </citation>
    <scope>NUCLEOTIDE SEQUENCE</scope>
    <source>
        <strain evidence="1">Hyas-2018</strain>
    </source>
</reference>
<sequence>MLLESLVGMRFLEGMMPVQFQAVFSSGAAPPASVHGARHRSPRLVVLRPCSLKADNALNMLITDVDDIQLLIGFSAHPFVFWVHLEDGTSGPFLVLETHTMHVHRNPDTIALERLKLAYCELSPIAALVNPVADISPVSAASAFNPSSFTVAISLEDHAAL</sequence>
<proteinExistence type="predicted"/>
<evidence type="ECO:0000313" key="1">
    <source>
        <dbReference type="EMBL" id="KAH6928576.1"/>
    </source>
</evidence>
<name>A0ACB7S0T6_HYAAI</name>
<organism evidence="1 2">
    <name type="scientific">Hyalomma asiaticum</name>
    <name type="common">Tick</name>
    <dbReference type="NCBI Taxonomy" id="266040"/>
    <lineage>
        <taxon>Eukaryota</taxon>
        <taxon>Metazoa</taxon>
        <taxon>Ecdysozoa</taxon>
        <taxon>Arthropoda</taxon>
        <taxon>Chelicerata</taxon>
        <taxon>Arachnida</taxon>
        <taxon>Acari</taxon>
        <taxon>Parasitiformes</taxon>
        <taxon>Ixodida</taxon>
        <taxon>Ixodoidea</taxon>
        <taxon>Ixodidae</taxon>
        <taxon>Hyalomminae</taxon>
        <taxon>Hyalomma</taxon>
    </lineage>
</organism>
<protein>
    <submittedName>
        <fullName evidence="1">Uncharacterized protein</fullName>
    </submittedName>
</protein>
<comment type="caution">
    <text evidence="1">The sequence shown here is derived from an EMBL/GenBank/DDBJ whole genome shotgun (WGS) entry which is preliminary data.</text>
</comment>
<dbReference type="Proteomes" id="UP000821845">
    <property type="component" value="Chromosome 6"/>
</dbReference>
<evidence type="ECO:0000313" key="2">
    <source>
        <dbReference type="Proteomes" id="UP000821845"/>
    </source>
</evidence>
<keyword evidence="2" id="KW-1185">Reference proteome</keyword>
<accession>A0ACB7S0T6</accession>